<dbReference type="Proteomes" id="UP000634136">
    <property type="component" value="Unassembled WGS sequence"/>
</dbReference>
<gene>
    <name evidence="1" type="ORF">G2W53_041590</name>
</gene>
<reference evidence="1" key="1">
    <citation type="submission" date="2020-09" db="EMBL/GenBank/DDBJ databases">
        <title>Genome-Enabled Discovery of Anthraquinone Biosynthesis in Senna tora.</title>
        <authorList>
            <person name="Kang S.-H."/>
            <person name="Pandey R.P."/>
            <person name="Lee C.-M."/>
            <person name="Sim J.-S."/>
            <person name="Jeong J.-T."/>
            <person name="Choi B.-S."/>
            <person name="Jung M."/>
            <person name="Ginzburg D."/>
            <person name="Zhao K."/>
            <person name="Won S.Y."/>
            <person name="Oh T.-J."/>
            <person name="Yu Y."/>
            <person name="Kim N.-H."/>
            <person name="Lee O.R."/>
            <person name="Lee T.-H."/>
            <person name="Bashyal P."/>
            <person name="Kim T.-S."/>
            <person name="Lee W.-H."/>
            <person name="Kawkins C."/>
            <person name="Kim C.-K."/>
            <person name="Kim J.S."/>
            <person name="Ahn B.O."/>
            <person name="Rhee S.Y."/>
            <person name="Sohng J.K."/>
        </authorList>
    </citation>
    <scope>NUCLEOTIDE SEQUENCE</scope>
    <source>
        <tissue evidence="1">Leaf</tissue>
    </source>
</reference>
<accession>A0A834SFD8</accession>
<dbReference type="AlphaFoldDB" id="A0A834SFD8"/>
<organism evidence="1 2">
    <name type="scientific">Senna tora</name>
    <dbReference type="NCBI Taxonomy" id="362788"/>
    <lineage>
        <taxon>Eukaryota</taxon>
        <taxon>Viridiplantae</taxon>
        <taxon>Streptophyta</taxon>
        <taxon>Embryophyta</taxon>
        <taxon>Tracheophyta</taxon>
        <taxon>Spermatophyta</taxon>
        <taxon>Magnoliopsida</taxon>
        <taxon>eudicotyledons</taxon>
        <taxon>Gunneridae</taxon>
        <taxon>Pentapetalae</taxon>
        <taxon>rosids</taxon>
        <taxon>fabids</taxon>
        <taxon>Fabales</taxon>
        <taxon>Fabaceae</taxon>
        <taxon>Caesalpinioideae</taxon>
        <taxon>Cassia clade</taxon>
        <taxon>Senna</taxon>
    </lineage>
</organism>
<evidence type="ECO:0000313" key="1">
    <source>
        <dbReference type="EMBL" id="KAF7802479.1"/>
    </source>
</evidence>
<keyword evidence="2" id="KW-1185">Reference proteome</keyword>
<dbReference type="EMBL" id="JAAIUW010000013">
    <property type="protein sequence ID" value="KAF7802479.1"/>
    <property type="molecule type" value="Genomic_DNA"/>
</dbReference>
<proteinExistence type="predicted"/>
<comment type="caution">
    <text evidence="1">The sequence shown here is derived from an EMBL/GenBank/DDBJ whole genome shotgun (WGS) entry which is preliminary data.</text>
</comment>
<protein>
    <submittedName>
        <fullName evidence="1">Transposon Ty3-I Gag-Pol polyprotein</fullName>
    </submittedName>
</protein>
<name>A0A834SFD8_9FABA</name>
<dbReference type="OrthoDB" id="1809095at2759"/>
<sequence length="132" mass="14954">MLRHDPRSSHAMTTPIAVSKPLWFANTTRTDVLDSLAQQVFCLVSEIRPLFVVRNMLRHSPRTSLADMDQNANQDDLHLPTGPITRAKAKRIQQAMQGLMKQVHGDEADFEELGIEHELKAVNILHVQLKPK</sequence>
<evidence type="ECO:0000313" key="2">
    <source>
        <dbReference type="Proteomes" id="UP000634136"/>
    </source>
</evidence>